<dbReference type="EMBL" id="JAVCQK010000192">
    <property type="protein sequence ID" value="MFH7518982.1"/>
    <property type="molecule type" value="Genomic_DNA"/>
</dbReference>
<feature type="non-terminal residue" evidence="2">
    <location>
        <position position="1"/>
    </location>
</feature>
<comment type="caution">
    <text evidence="2">The sequence shown here is derived from an EMBL/GenBank/DDBJ whole genome shotgun (WGS) entry which is preliminary data.</text>
</comment>
<dbReference type="Proteomes" id="UP001610657">
    <property type="component" value="Unassembled WGS sequence"/>
</dbReference>
<protein>
    <recommendedName>
        <fullName evidence="4">Dicarboxylate carrier protein</fullName>
    </recommendedName>
</protein>
<evidence type="ECO:0000313" key="3">
    <source>
        <dbReference type="Proteomes" id="UP001610657"/>
    </source>
</evidence>
<feature type="transmembrane region" description="Helical" evidence="1">
    <location>
        <begin position="73"/>
        <end position="97"/>
    </location>
</feature>
<feature type="non-terminal residue" evidence="2">
    <location>
        <position position="98"/>
    </location>
</feature>
<keyword evidence="1" id="KW-0812">Transmembrane</keyword>
<evidence type="ECO:0008006" key="4">
    <source>
        <dbReference type="Google" id="ProtNLM"/>
    </source>
</evidence>
<evidence type="ECO:0000313" key="2">
    <source>
        <dbReference type="EMBL" id="MFH7518982.1"/>
    </source>
</evidence>
<accession>A0ABW7NVU3</accession>
<keyword evidence="1" id="KW-1133">Transmembrane helix</keyword>
<keyword evidence="3" id="KW-1185">Reference proteome</keyword>
<keyword evidence="1" id="KW-0472">Membrane</keyword>
<feature type="transmembrane region" description="Helical" evidence="1">
    <location>
        <begin position="6"/>
        <end position="25"/>
    </location>
</feature>
<organism evidence="2 3">
    <name type="scientific">Pseudomonas syringae pv. tagetis</name>
    <dbReference type="NCBI Taxonomy" id="129140"/>
    <lineage>
        <taxon>Bacteria</taxon>
        <taxon>Pseudomonadati</taxon>
        <taxon>Pseudomonadota</taxon>
        <taxon>Gammaproteobacteria</taxon>
        <taxon>Pseudomonadales</taxon>
        <taxon>Pseudomonadaceae</taxon>
        <taxon>Pseudomonas</taxon>
    </lineage>
</organism>
<reference evidence="2 3" key="1">
    <citation type="submission" date="2023-08" db="EMBL/GenBank/DDBJ databases">
        <title>Genomic and mutational analysis of Pseudomonas syringae pv. tagetis EB037 pathogenicity on sunflower.</title>
        <authorList>
            <person name="Maul J.E."/>
        </authorList>
    </citation>
    <scope>NUCLEOTIDE SEQUENCE [LARGE SCALE GENOMIC DNA]</scope>
    <source>
        <strain evidence="2 3">EB037_T1</strain>
    </source>
</reference>
<proteinExistence type="predicted"/>
<name>A0ABW7NVU3_9PSED</name>
<gene>
    <name evidence="2" type="ORF">RA271_28065</name>
</gene>
<sequence length="98" mass="10046">GIVSAFASSAAVLGATIPLAVPFLMQGHLSAAGVICALAVSSTIVDVSPFSTNGALVVASAAKEERETLFRRFLVYSGLVVALGPLLAWLVFVVPGWM</sequence>
<evidence type="ECO:0000256" key="1">
    <source>
        <dbReference type="SAM" id="Phobius"/>
    </source>
</evidence>